<proteinExistence type="predicted"/>
<dbReference type="EMBL" id="BARW01008188">
    <property type="protein sequence ID" value="GAI81490.1"/>
    <property type="molecule type" value="Genomic_DNA"/>
</dbReference>
<name>X1T1M8_9ZZZZ</name>
<evidence type="ECO:0000313" key="1">
    <source>
        <dbReference type="EMBL" id="GAI81490.1"/>
    </source>
</evidence>
<dbReference type="AlphaFoldDB" id="X1T1M8"/>
<protein>
    <submittedName>
        <fullName evidence="1">Uncharacterized protein</fullName>
    </submittedName>
</protein>
<organism evidence="1">
    <name type="scientific">marine sediment metagenome</name>
    <dbReference type="NCBI Taxonomy" id="412755"/>
    <lineage>
        <taxon>unclassified sequences</taxon>
        <taxon>metagenomes</taxon>
        <taxon>ecological metagenomes</taxon>
    </lineage>
</organism>
<accession>X1T1M8</accession>
<comment type="caution">
    <text evidence="1">The sequence shown here is derived from an EMBL/GenBank/DDBJ whole genome shotgun (WGS) entry which is preliminary data.</text>
</comment>
<reference evidence="1" key="1">
    <citation type="journal article" date="2014" name="Front. Microbiol.">
        <title>High frequency of phylogenetically diverse reductive dehalogenase-homologous genes in deep subseafloor sedimentary metagenomes.</title>
        <authorList>
            <person name="Kawai M."/>
            <person name="Futagami T."/>
            <person name="Toyoda A."/>
            <person name="Takaki Y."/>
            <person name="Nishi S."/>
            <person name="Hori S."/>
            <person name="Arai W."/>
            <person name="Tsubouchi T."/>
            <person name="Morono Y."/>
            <person name="Uchiyama I."/>
            <person name="Ito T."/>
            <person name="Fujiyama A."/>
            <person name="Inagaki F."/>
            <person name="Takami H."/>
        </authorList>
    </citation>
    <scope>NUCLEOTIDE SEQUENCE</scope>
    <source>
        <strain evidence="1">Expedition CK06-06</strain>
    </source>
</reference>
<gene>
    <name evidence="1" type="ORF">S12H4_16863</name>
</gene>
<sequence length="246" mass="28510">MANADAMKTNSNFIKWKQPKDTLFISVLEIPFVEDEKAITNMITELISKNIMFSIKLSSDSQFLIIYDFSATNKKSTDIQNLVHRLSSNYSLKLLNNTNNFFTPSIKKIVQKDCTLEILFEDGSKKYFLTYILSSVNKKAAQAQKALTKLTKSLIQTDVFSVIMTQFPNTKSGDNNSLRWGIFFISEDYNLLEIKRKNQVFCRFIKANSTKIDSKLSLLSKKSISRHLTNFRFYRWKRLVLMHCFG</sequence>